<organism evidence="1 3">
    <name type="scientific">Algoriphagus ratkowskyi</name>
    <dbReference type="NCBI Taxonomy" id="57028"/>
    <lineage>
        <taxon>Bacteria</taxon>
        <taxon>Pseudomonadati</taxon>
        <taxon>Bacteroidota</taxon>
        <taxon>Cytophagia</taxon>
        <taxon>Cytophagales</taxon>
        <taxon>Cyclobacteriaceae</taxon>
        <taxon>Algoriphagus</taxon>
    </lineage>
</organism>
<dbReference type="Proteomes" id="UP000249115">
    <property type="component" value="Unassembled WGS sequence"/>
</dbReference>
<protein>
    <submittedName>
        <fullName evidence="2">Class I SAM-dependent methyltransferase</fullName>
    </submittedName>
    <submittedName>
        <fullName evidence="1">Methyltransferase family protein</fullName>
    </submittedName>
</protein>
<evidence type="ECO:0000313" key="3">
    <source>
        <dbReference type="Proteomes" id="UP000249115"/>
    </source>
</evidence>
<dbReference type="SUPFAM" id="SSF53335">
    <property type="entry name" value="S-adenosyl-L-methionine-dependent methyltransferases"/>
    <property type="match status" value="1"/>
</dbReference>
<dbReference type="Proteomes" id="UP000321927">
    <property type="component" value="Unassembled WGS sequence"/>
</dbReference>
<reference evidence="2 4" key="2">
    <citation type="submission" date="2019-08" db="EMBL/GenBank/DDBJ databases">
        <title>Genome of Algoriphagus ratkowskyi IC026.</title>
        <authorList>
            <person name="Bowman J.P."/>
        </authorList>
    </citation>
    <scope>NUCLEOTIDE SEQUENCE [LARGE SCALE GENOMIC DNA]</scope>
    <source>
        <strain evidence="2 4">IC026</strain>
    </source>
</reference>
<dbReference type="PANTHER" id="PTHR43861">
    <property type="entry name" value="TRANS-ACONITATE 2-METHYLTRANSFERASE-RELATED"/>
    <property type="match status" value="1"/>
</dbReference>
<gene>
    <name evidence="2" type="ORF">ESW18_09770</name>
    <name evidence="1" type="ORF">LV84_01693</name>
</gene>
<proteinExistence type="predicted"/>
<dbReference type="InterPro" id="IPR029063">
    <property type="entry name" value="SAM-dependent_MTases_sf"/>
</dbReference>
<keyword evidence="4" id="KW-1185">Reference proteome</keyword>
<reference evidence="1 3" key="1">
    <citation type="submission" date="2018-06" db="EMBL/GenBank/DDBJ databases">
        <title>Genomic Encyclopedia of Archaeal and Bacterial Type Strains, Phase II (KMG-II): from individual species to whole genera.</title>
        <authorList>
            <person name="Goeker M."/>
        </authorList>
    </citation>
    <scope>NUCLEOTIDE SEQUENCE [LARGE SCALE GENOMIC DNA]</scope>
    <source>
        <strain evidence="1 3">DSM 22686</strain>
    </source>
</reference>
<sequence length="301" mass="35338">MNSCEICGSTSFRKTTAKERMFGMGGSFEYLECENCKGLFLLDIPLDMGEYYPSNYYSLVNFNTSKGLRKWSKRIRYLLFKLGISLSPPVYFEWLQTLQGNENSKIADIGCGNGQLLEELSYNGFKNLHGYDPFLLEDKYSERIQLKKMDYYDINEKYDIVMFHHAFEHISNPVRVFEKLVTILNPGGKALIRVPVTDGQVWKESREFWFQLDAPRHLFIPNTKSLQILATKFDLDLYSIKFDSFECQFWGTELYKRGKILNGLNITEEFSQQELNNFKRKSIEYNKMKIGDQACFYFKLK</sequence>
<dbReference type="GO" id="GO:0032259">
    <property type="term" value="P:methylation"/>
    <property type="evidence" value="ECO:0007669"/>
    <property type="project" value="UniProtKB-KW"/>
</dbReference>
<dbReference type="GO" id="GO:0008168">
    <property type="term" value="F:methyltransferase activity"/>
    <property type="evidence" value="ECO:0007669"/>
    <property type="project" value="UniProtKB-KW"/>
</dbReference>
<evidence type="ECO:0000313" key="4">
    <source>
        <dbReference type="Proteomes" id="UP000321927"/>
    </source>
</evidence>
<dbReference type="EMBL" id="QKZU01000005">
    <property type="protein sequence ID" value="PZX58484.1"/>
    <property type="molecule type" value="Genomic_DNA"/>
</dbReference>
<keyword evidence="1" id="KW-0808">Transferase</keyword>
<comment type="caution">
    <text evidence="1">The sequence shown here is derived from an EMBL/GenBank/DDBJ whole genome shotgun (WGS) entry which is preliminary data.</text>
</comment>
<evidence type="ECO:0000313" key="2">
    <source>
        <dbReference type="EMBL" id="TXD77653.1"/>
    </source>
</evidence>
<dbReference type="AlphaFoldDB" id="A0A2W7RDJ0"/>
<dbReference type="Gene3D" id="3.40.50.150">
    <property type="entry name" value="Vaccinia Virus protein VP39"/>
    <property type="match status" value="1"/>
</dbReference>
<evidence type="ECO:0000313" key="1">
    <source>
        <dbReference type="EMBL" id="PZX58484.1"/>
    </source>
</evidence>
<dbReference type="CDD" id="cd02440">
    <property type="entry name" value="AdoMet_MTases"/>
    <property type="match status" value="1"/>
</dbReference>
<accession>A0A2W7RDJ0</accession>
<name>A0A2W7RDJ0_9BACT</name>
<dbReference type="Pfam" id="PF13489">
    <property type="entry name" value="Methyltransf_23"/>
    <property type="match status" value="1"/>
</dbReference>
<dbReference type="EMBL" id="VORV01000006">
    <property type="protein sequence ID" value="TXD77653.1"/>
    <property type="molecule type" value="Genomic_DNA"/>
</dbReference>
<keyword evidence="1" id="KW-0489">Methyltransferase</keyword>